<accession>W2L0T3</accession>
<name>W2L0T3_PHYNI</name>
<dbReference type="PROSITE" id="PS50042">
    <property type="entry name" value="CNMP_BINDING_3"/>
    <property type="match status" value="2"/>
</dbReference>
<dbReference type="InterPro" id="IPR018490">
    <property type="entry name" value="cNMP-bd_dom_sf"/>
</dbReference>
<dbReference type="PANTHER" id="PTHR23011">
    <property type="entry name" value="CYCLIC NUCLEOTIDE-BINDING DOMAIN CONTAINING PROTEIN"/>
    <property type="match status" value="1"/>
</dbReference>
<dbReference type="EMBL" id="KI680368">
    <property type="protein sequence ID" value="ETL90215.1"/>
    <property type="molecule type" value="Genomic_DNA"/>
</dbReference>
<dbReference type="SUPFAM" id="SSF51206">
    <property type="entry name" value="cAMP-binding domain-like"/>
    <property type="match status" value="2"/>
</dbReference>
<feature type="compositionally biased region" description="Basic and acidic residues" evidence="1">
    <location>
        <begin position="465"/>
        <end position="475"/>
    </location>
</feature>
<gene>
    <name evidence="3" type="ORF">L917_11029</name>
</gene>
<evidence type="ECO:0000259" key="2">
    <source>
        <dbReference type="PROSITE" id="PS50042"/>
    </source>
</evidence>
<dbReference type="Gene3D" id="2.60.120.10">
    <property type="entry name" value="Jelly Rolls"/>
    <property type="match status" value="2"/>
</dbReference>
<dbReference type="Proteomes" id="UP000054423">
    <property type="component" value="Unassembled WGS sequence"/>
</dbReference>
<reference evidence="3" key="1">
    <citation type="submission" date="2013-11" db="EMBL/GenBank/DDBJ databases">
        <title>The Genome Sequence of Phytophthora parasitica CHvinca01.</title>
        <authorList>
            <consortium name="The Broad Institute Genomics Platform"/>
            <person name="Russ C."/>
            <person name="Tyler B."/>
            <person name="Panabieres F."/>
            <person name="Shan W."/>
            <person name="Tripathy S."/>
            <person name="Grunwald N."/>
            <person name="Machado M."/>
            <person name="Johnson C.S."/>
            <person name="Arredondo F."/>
            <person name="Hong C."/>
            <person name="Coffey M."/>
            <person name="Young S.K."/>
            <person name="Zeng Q."/>
            <person name="Gargeya S."/>
            <person name="Fitzgerald M."/>
            <person name="Abouelleil A."/>
            <person name="Alvarado L."/>
            <person name="Chapman S.B."/>
            <person name="Gainer-Dewar J."/>
            <person name="Goldberg J."/>
            <person name="Griggs A."/>
            <person name="Gujja S."/>
            <person name="Hansen M."/>
            <person name="Howarth C."/>
            <person name="Imamovic A."/>
            <person name="Ireland A."/>
            <person name="Larimer J."/>
            <person name="McCowan C."/>
            <person name="Murphy C."/>
            <person name="Pearson M."/>
            <person name="Poon T.W."/>
            <person name="Priest M."/>
            <person name="Roberts A."/>
            <person name="Saif S."/>
            <person name="Shea T."/>
            <person name="Sykes S."/>
            <person name="Wortman J."/>
            <person name="Nusbaum C."/>
            <person name="Birren B."/>
        </authorList>
    </citation>
    <scope>NUCLEOTIDE SEQUENCE [LARGE SCALE GENOMIC DNA]</scope>
    <source>
        <strain evidence="3">CHvinca01</strain>
    </source>
</reference>
<dbReference type="InterPro" id="IPR018488">
    <property type="entry name" value="cNMP-bd_CS"/>
</dbReference>
<dbReference type="PANTHER" id="PTHR23011:SF28">
    <property type="entry name" value="CYCLIC NUCLEOTIDE-BINDING DOMAIN CONTAINING PROTEIN"/>
    <property type="match status" value="1"/>
</dbReference>
<feature type="domain" description="Cyclic nucleotide-binding" evidence="2">
    <location>
        <begin position="79"/>
        <end position="233"/>
    </location>
</feature>
<dbReference type="OrthoDB" id="2021138at2759"/>
<dbReference type="Pfam" id="PF00027">
    <property type="entry name" value="cNMP_binding"/>
    <property type="match status" value="1"/>
</dbReference>
<dbReference type="PROSITE" id="PS00888">
    <property type="entry name" value="CNMP_BINDING_1"/>
    <property type="match status" value="1"/>
</dbReference>
<evidence type="ECO:0000313" key="3">
    <source>
        <dbReference type="EMBL" id="ETL90215.1"/>
    </source>
</evidence>
<feature type="domain" description="Cyclic nucleotide-binding" evidence="2">
    <location>
        <begin position="236"/>
        <end position="353"/>
    </location>
</feature>
<dbReference type="InterPro" id="IPR014710">
    <property type="entry name" value="RmlC-like_jellyroll"/>
</dbReference>
<feature type="compositionally biased region" description="Polar residues" evidence="1">
    <location>
        <begin position="433"/>
        <end position="444"/>
    </location>
</feature>
<dbReference type="SMART" id="SM00100">
    <property type="entry name" value="cNMP"/>
    <property type="match status" value="2"/>
</dbReference>
<dbReference type="InterPro" id="IPR000595">
    <property type="entry name" value="cNMP-bd_dom"/>
</dbReference>
<dbReference type="FunFam" id="2.60.120.10:FF:000424">
    <property type="entry name" value="Uncharacterized protein"/>
    <property type="match status" value="1"/>
</dbReference>
<organism evidence="3">
    <name type="scientific">Phytophthora nicotianae</name>
    <name type="common">Potato buckeye rot agent</name>
    <name type="synonym">Phytophthora parasitica</name>
    <dbReference type="NCBI Taxonomy" id="4792"/>
    <lineage>
        <taxon>Eukaryota</taxon>
        <taxon>Sar</taxon>
        <taxon>Stramenopiles</taxon>
        <taxon>Oomycota</taxon>
        <taxon>Peronosporomycetes</taxon>
        <taxon>Peronosporales</taxon>
        <taxon>Peronosporaceae</taxon>
        <taxon>Phytophthora</taxon>
    </lineage>
</organism>
<dbReference type="AlphaFoldDB" id="W2L0T3"/>
<feature type="region of interest" description="Disordered" evidence="1">
    <location>
        <begin position="431"/>
        <end position="499"/>
    </location>
</feature>
<evidence type="ECO:0000256" key="1">
    <source>
        <dbReference type="SAM" id="MobiDB-lite"/>
    </source>
</evidence>
<protein>
    <recommendedName>
        <fullName evidence="2">Cyclic nucleotide-binding domain-containing protein</fullName>
    </recommendedName>
</protein>
<dbReference type="CDD" id="cd00038">
    <property type="entry name" value="CAP_ED"/>
    <property type="match status" value="2"/>
</dbReference>
<sequence>MATLGFNIFLACNHVRECLSAAAIIQHYMLSKRASWREQPSHELPEVRANLRRILLLSEVARCKADYEFLDNYIQNVKYFRELPPRDRLRFLKAAKGIELDDGDALFRIGDRADAFYCIMFGTMSVVMDFSRMAAPTLNEFEEIMNRARVHSSFLNPGGKVDMSHDATYVIRTMKPLEVFGDVGLLLEEQQRTASVVATETTLLMQIDRDTFMALRARNMSRELREKMTFLAGVACLDHWEDEGILKLCDRMEKVQHTYNDVVVAEGEPANNFFFIKQGECRLVKRYSALEQKKRQHDHKQPCFVEISSISSQHYFGFYEAILCVPNAVFSVLVSSPSAILYRVDRVDFRQIVLKDATTEQMLRQEAIGLSARADITSVMRDLKRETKWKQYKQELVDSVFTRHEEEHVPIMGPRPNLGGYHTAREPKFTLPKLSTSPRGSQTGREVPGVSSGRLRRVQKPLLDNPRRSHGHDGGWLDWARQRAGSGDNTSPGHADKNEQVLVSNVQWGKTSQIMGKLRNDEDKVSTAIVDLFKAKGAEQ</sequence>
<dbReference type="VEuPathDB" id="FungiDB:PPTG_13591"/>
<proteinExistence type="predicted"/>